<dbReference type="STRING" id="945553.A0A0D2P172"/>
<reference evidence="2" key="1">
    <citation type="submission" date="2014-04" db="EMBL/GenBank/DDBJ databases">
        <title>Evolutionary Origins and Diversification of the Mycorrhizal Mutualists.</title>
        <authorList>
            <consortium name="DOE Joint Genome Institute"/>
            <consortium name="Mycorrhizal Genomics Consortium"/>
            <person name="Kohler A."/>
            <person name="Kuo A."/>
            <person name="Nagy L.G."/>
            <person name="Floudas D."/>
            <person name="Copeland A."/>
            <person name="Barry K.W."/>
            <person name="Cichocki N."/>
            <person name="Veneault-Fourrey C."/>
            <person name="LaButti K."/>
            <person name="Lindquist E.A."/>
            <person name="Lipzen A."/>
            <person name="Lundell T."/>
            <person name="Morin E."/>
            <person name="Murat C."/>
            <person name="Riley R."/>
            <person name="Ohm R."/>
            <person name="Sun H."/>
            <person name="Tunlid A."/>
            <person name="Henrissat B."/>
            <person name="Grigoriev I.V."/>
            <person name="Hibbett D.S."/>
            <person name="Martin F."/>
        </authorList>
    </citation>
    <scope>NUCLEOTIDE SEQUENCE [LARGE SCALE GENOMIC DNA]</scope>
    <source>
        <strain evidence="2">FD-334 SS-4</strain>
    </source>
</reference>
<sequence length="222" mass="23745">MASGQILSPGIYQIVNVGDPRYTLDLSGYDKSSILAYGAHGGKNQKWYLQRLGAGYSICSVYNGAYMTWTRSDVDNTLVANEYPTSWAIEAAGSGRDVYTIRWSDSLQEIGISEKATVRLSHDQASKGNQYYQWKFTGVPMGDAFESVEKSKESHSDPISIPATAALEVQIADPTSSATTNTVVGVRRLGLDGAGDLAITTTTTTVTTSVSIVTGLGGLQVK</sequence>
<dbReference type="OrthoDB" id="3228793at2759"/>
<evidence type="ECO:0008006" key="3">
    <source>
        <dbReference type="Google" id="ProtNLM"/>
    </source>
</evidence>
<dbReference type="EMBL" id="KN817550">
    <property type="protein sequence ID" value="KJA22456.1"/>
    <property type="molecule type" value="Genomic_DNA"/>
</dbReference>
<accession>A0A0D2P172</accession>
<evidence type="ECO:0000313" key="2">
    <source>
        <dbReference type="Proteomes" id="UP000054270"/>
    </source>
</evidence>
<organism evidence="1 2">
    <name type="scientific">Hypholoma sublateritium (strain FD-334 SS-4)</name>
    <dbReference type="NCBI Taxonomy" id="945553"/>
    <lineage>
        <taxon>Eukaryota</taxon>
        <taxon>Fungi</taxon>
        <taxon>Dikarya</taxon>
        <taxon>Basidiomycota</taxon>
        <taxon>Agaricomycotina</taxon>
        <taxon>Agaricomycetes</taxon>
        <taxon>Agaricomycetidae</taxon>
        <taxon>Agaricales</taxon>
        <taxon>Agaricineae</taxon>
        <taxon>Strophariaceae</taxon>
        <taxon>Hypholoma</taxon>
    </lineage>
</organism>
<dbReference type="SUPFAM" id="SSF50370">
    <property type="entry name" value="Ricin B-like lectins"/>
    <property type="match status" value="1"/>
</dbReference>
<protein>
    <recommendedName>
        <fullName evidence="3">Carbohydrate-binding module family 13 protein</fullName>
    </recommendedName>
</protein>
<dbReference type="InterPro" id="IPR035992">
    <property type="entry name" value="Ricin_B-like_lectins"/>
</dbReference>
<evidence type="ECO:0000313" key="1">
    <source>
        <dbReference type="EMBL" id="KJA22456.1"/>
    </source>
</evidence>
<dbReference type="OMA" id="RIRWPDS"/>
<dbReference type="Proteomes" id="UP000054270">
    <property type="component" value="Unassembled WGS sequence"/>
</dbReference>
<dbReference type="AlphaFoldDB" id="A0A0D2P172"/>
<name>A0A0D2P172_HYPSF</name>
<dbReference type="Gene3D" id="2.80.10.50">
    <property type="match status" value="1"/>
</dbReference>
<proteinExistence type="predicted"/>
<gene>
    <name evidence="1" type="ORF">HYPSUDRAFT_41097</name>
</gene>
<keyword evidence="2" id="KW-1185">Reference proteome</keyword>